<dbReference type="Pfam" id="PF08530">
    <property type="entry name" value="PepX_C"/>
    <property type="match status" value="1"/>
</dbReference>
<evidence type="ECO:0000256" key="3">
    <source>
        <dbReference type="SAM" id="SignalP"/>
    </source>
</evidence>
<evidence type="ECO:0000256" key="2">
    <source>
        <dbReference type="SAM" id="MobiDB-lite"/>
    </source>
</evidence>
<dbReference type="InterPro" id="IPR008979">
    <property type="entry name" value="Galactose-bd-like_sf"/>
</dbReference>
<reference evidence="5 6" key="1">
    <citation type="submission" date="2020-07" db="EMBL/GenBank/DDBJ databases">
        <title>Sequencing the genomes of 1000 actinobacteria strains.</title>
        <authorList>
            <person name="Klenk H.-P."/>
        </authorList>
    </citation>
    <scope>NUCLEOTIDE SEQUENCE [LARGE SCALE GENOMIC DNA]</scope>
    <source>
        <strain evidence="5 6">DSM 45876</strain>
    </source>
</reference>
<dbReference type="Proteomes" id="UP000523545">
    <property type="component" value="Unassembled WGS sequence"/>
</dbReference>
<keyword evidence="6" id="KW-1185">Reference proteome</keyword>
<dbReference type="SMART" id="SM00939">
    <property type="entry name" value="PepX_C"/>
    <property type="match status" value="1"/>
</dbReference>
<evidence type="ECO:0000313" key="5">
    <source>
        <dbReference type="EMBL" id="NYH40600.1"/>
    </source>
</evidence>
<dbReference type="Pfam" id="PF02129">
    <property type="entry name" value="Peptidase_S15"/>
    <property type="match status" value="1"/>
</dbReference>
<dbReference type="GO" id="GO:0008239">
    <property type="term" value="F:dipeptidyl-peptidase activity"/>
    <property type="evidence" value="ECO:0007669"/>
    <property type="project" value="UniProtKB-EC"/>
</dbReference>
<feature type="compositionally biased region" description="Low complexity" evidence="2">
    <location>
        <begin position="655"/>
        <end position="665"/>
    </location>
</feature>
<dbReference type="EC" id="3.4.14.11" evidence="5"/>
<feature type="domain" description="Xaa-Pro dipeptidyl-peptidase C-terminal" evidence="4">
    <location>
        <begin position="382"/>
        <end position="637"/>
    </location>
</feature>
<keyword evidence="1 5" id="KW-0378">Hydrolase</keyword>
<feature type="signal peptide" evidence="3">
    <location>
        <begin position="1"/>
        <end position="33"/>
    </location>
</feature>
<gene>
    <name evidence="5" type="ORF">HNR22_000327</name>
</gene>
<dbReference type="NCBIfam" id="NF003780">
    <property type="entry name" value="PRK05371.1-1"/>
    <property type="match status" value="1"/>
</dbReference>
<accession>A0A7Z0BC97</accession>
<feature type="region of interest" description="Disordered" evidence="2">
    <location>
        <begin position="655"/>
        <end position="675"/>
    </location>
</feature>
<organism evidence="5 6">
    <name type="scientific">Micromonospora jinlongensis</name>
    <dbReference type="NCBI Taxonomy" id="1287877"/>
    <lineage>
        <taxon>Bacteria</taxon>
        <taxon>Bacillati</taxon>
        <taxon>Actinomycetota</taxon>
        <taxon>Actinomycetes</taxon>
        <taxon>Micromonosporales</taxon>
        <taxon>Micromonosporaceae</taxon>
        <taxon>Micromonospora</taxon>
    </lineage>
</organism>
<dbReference type="Gene3D" id="3.40.50.1820">
    <property type="entry name" value="alpha/beta hydrolase"/>
    <property type="match status" value="2"/>
</dbReference>
<dbReference type="InterPro" id="IPR029058">
    <property type="entry name" value="AB_hydrolase_fold"/>
</dbReference>
<proteinExistence type="predicted"/>
<comment type="caution">
    <text evidence="5">The sequence shown here is derived from an EMBL/GenBank/DDBJ whole genome shotgun (WGS) entry which is preliminary data.</text>
</comment>
<dbReference type="InterPro" id="IPR013736">
    <property type="entry name" value="Xaa-Pro_dipept_C"/>
</dbReference>
<dbReference type="RefSeq" id="WP_179778686.1">
    <property type="nucleotide sequence ID" value="NZ_JACCHK010000001.1"/>
</dbReference>
<dbReference type="Gene3D" id="2.60.120.260">
    <property type="entry name" value="Galactose-binding domain-like"/>
    <property type="match status" value="1"/>
</dbReference>
<sequence length="675" mass="72155">MTPAPSPTSIRAHVAVVLVGLLVAALPAAPATASPATASPATASPVTASPVAAEPAARHRPVPAHVLGNQTVPAYSYADAIRESVWVQTAADSDGDGVRDRVAVDLVRPREAAAAGVRVPVIMDASPYYLCCGRGNESELKTYDAAGVIAKAPLFYDNYFVPRGYAFAAVDLAGTARSTGCEDVGGPAEVGSAKAVVDWLNGRARAYTADGRPVSATWSTGQVGMIGKSWDGSVANGVAATGVQGLATIVPISAISSWYDYMRYQGNLRTTDYPGYLHSYVSGRTDEACADALARLRADSAEKTGDYNAFWAQRDYRPSADRVRASVFVAHGVNDLNVTTNQFARWWQELADQGVPRKLWLYQAGHEDPFDVRRAEWVTALHRWFDFWLQGLRNGVMNEPRVDLETAPGAWTTQRDWPAPGTRDVRVALGAGDGVTGTLGGRGARPGREQAYVDASLPEAELVTEPNTATAGRLVFLSGALTAPLRISGSPSVRLRVRVDRPTTELTARLVDYGTAERIRYDSSEGVRTLATESCWGASTDVDDACYRDTEEITAVSDHAVLTRGWLDAAHHRSLRFSTPLRPDRWYTVTVPLNAYDVVLPAGHVLGLVLGQSDPEFTETDDQNATVRVDLGRSELILPVAGRAGLPAVDVAPPVVTAPADPSAARRAGDTRQVP</sequence>
<keyword evidence="3" id="KW-0732">Signal</keyword>
<dbReference type="SUPFAM" id="SSF53474">
    <property type="entry name" value="alpha/beta-Hydrolases"/>
    <property type="match status" value="1"/>
</dbReference>
<evidence type="ECO:0000256" key="1">
    <source>
        <dbReference type="ARBA" id="ARBA00022801"/>
    </source>
</evidence>
<feature type="chain" id="PRO_5030956923" evidence="3">
    <location>
        <begin position="34"/>
        <end position="675"/>
    </location>
</feature>
<dbReference type="SUPFAM" id="SSF49785">
    <property type="entry name" value="Galactose-binding domain-like"/>
    <property type="match status" value="1"/>
</dbReference>
<evidence type="ECO:0000313" key="6">
    <source>
        <dbReference type="Proteomes" id="UP000523545"/>
    </source>
</evidence>
<evidence type="ECO:0000259" key="4">
    <source>
        <dbReference type="SMART" id="SM00939"/>
    </source>
</evidence>
<dbReference type="EMBL" id="JACCHK010000001">
    <property type="protein sequence ID" value="NYH40600.1"/>
    <property type="molecule type" value="Genomic_DNA"/>
</dbReference>
<dbReference type="InterPro" id="IPR000383">
    <property type="entry name" value="Xaa-Pro-like_dom"/>
</dbReference>
<protein>
    <submittedName>
        <fullName evidence="5">X-Pro dipeptidyl-peptidase</fullName>
        <ecNumber evidence="5">3.4.14.11</ecNumber>
    </submittedName>
</protein>
<name>A0A7Z0BC97_9ACTN</name>
<dbReference type="AlphaFoldDB" id="A0A7Z0BC97"/>